<gene>
    <name evidence="1" type="ORF">SAMN04490220_0018</name>
</gene>
<sequence length="62" mass="7294">MHIGSEKYLLTWIYVYDTRYGLSYALGKYLSSGRTEDPTNALIRNLYIDHLNHLDHDLVNHL</sequence>
<accession>A0A1H4IK84</accession>
<proteinExistence type="predicted"/>
<protein>
    <submittedName>
        <fullName evidence="1">Uncharacterized protein</fullName>
    </submittedName>
</protein>
<name>A0A1H4IK84_RHOJO</name>
<dbReference type="Proteomes" id="UP000183407">
    <property type="component" value="Unassembled WGS sequence"/>
</dbReference>
<reference evidence="2" key="1">
    <citation type="submission" date="2016-10" db="EMBL/GenBank/DDBJ databases">
        <authorList>
            <person name="Varghese N."/>
        </authorList>
    </citation>
    <scope>NUCLEOTIDE SEQUENCE [LARGE SCALE GENOMIC DNA]</scope>
    <source>
        <strain evidence="2">DSM 44719</strain>
    </source>
</reference>
<dbReference type="AlphaFoldDB" id="A0A1H4IK84"/>
<dbReference type="EMBL" id="FNTL01000002">
    <property type="protein sequence ID" value="SEB33728.1"/>
    <property type="molecule type" value="Genomic_DNA"/>
</dbReference>
<evidence type="ECO:0000313" key="1">
    <source>
        <dbReference type="EMBL" id="SEB33728.1"/>
    </source>
</evidence>
<evidence type="ECO:0000313" key="2">
    <source>
        <dbReference type="Proteomes" id="UP000183407"/>
    </source>
</evidence>
<organism evidence="1 2">
    <name type="scientific">Rhodococcus jostii</name>
    <dbReference type="NCBI Taxonomy" id="132919"/>
    <lineage>
        <taxon>Bacteria</taxon>
        <taxon>Bacillati</taxon>
        <taxon>Actinomycetota</taxon>
        <taxon>Actinomycetes</taxon>
        <taxon>Mycobacteriales</taxon>
        <taxon>Nocardiaceae</taxon>
        <taxon>Rhodococcus</taxon>
    </lineage>
</organism>